<dbReference type="RefSeq" id="XP_009516413.1">
    <property type="nucleotide sequence ID" value="XM_009518118.1"/>
</dbReference>
<evidence type="ECO:0000313" key="2">
    <source>
        <dbReference type="EMBL" id="EGZ29138.1"/>
    </source>
</evidence>
<accession>G4YHN3</accession>
<protein>
    <submittedName>
        <fullName evidence="2">Uncharacterized protein</fullName>
    </submittedName>
</protein>
<dbReference type="Proteomes" id="UP000002640">
    <property type="component" value="Unassembled WGS sequence"/>
</dbReference>
<dbReference type="InParanoid" id="G4YHN3"/>
<evidence type="ECO:0000313" key="3">
    <source>
        <dbReference type="Proteomes" id="UP000002640"/>
    </source>
</evidence>
<dbReference type="OMA" id="NTHRARF"/>
<proteinExistence type="predicted"/>
<organism evidence="2 3">
    <name type="scientific">Phytophthora sojae (strain P6497)</name>
    <name type="common">Soybean stem and root rot agent</name>
    <name type="synonym">Phytophthora megasperma f. sp. glycines</name>
    <dbReference type="NCBI Taxonomy" id="1094619"/>
    <lineage>
        <taxon>Eukaryota</taxon>
        <taxon>Sar</taxon>
        <taxon>Stramenopiles</taxon>
        <taxon>Oomycota</taxon>
        <taxon>Peronosporomycetes</taxon>
        <taxon>Peronosporales</taxon>
        <taxon>Peronosporaceae</taxon>
        <taxon>Phytophthora</taxon>
    </lineage>
</organism>
<dbReference type="EMBL" id="JH159151">
    <property type="protein sequence ID" value="EGZ29138.1"/>
    <property type="molecule type" value="Genomic_DNA"/>
</dbReference>
<gene>
    <name evidence="2" type="ORF">PHYSODRAFT_468344</name>
</gene>
<evidence type="ECO:0000256" key="1">
    <source>
        <dbReference type="SAM" id="MobiDB-lite"/>
    </source>
</evidence>
<feature type="region of interest" description="Disordered" evidence="1">
    <location>
        <begin position="1"/>
        <end position="32"/>
    </location>
</feature>
<dbReference type="AlphaFoldDB" id="G4YHN3"/>
<keyword evidence="3" id="KW-1185">Reference proteome</keyword>
<sequence>MPILTVPELSSAVAPPEKQKHERASSDPAQREYVSPVKKLKKYLEMHKPRVIDNIEDLRAFIASNDMTDPQIRGSVRIQARLSRAAEDNTHRARFLCVYLGDQRAPELLADQQKVYQDAQRENTFEANKYLITLSLYGMKKDNPMLPPPGSIVTVVPTKLRVYNDCCQIDSKLHMISTIAPP</sequence>
<name>G4YHN3_PHYSP</name>
<reference evidence="2 3" key="1">
    <citation type="journal article" date="2006" name="Science">
        <title>Phytophthora genome sequences uncover evolutionary origins and mechanisms of pathogenesis.</title>
        <authorList>
            <person name="Tyler B.M."/>
            <person name="Tripathy S."/>
            <person name="Zhang X."/>
            <person name="Dehal P."/>
            <person name="Jiang R.H."/>
            <person name="Aerts A."/>
            <person name="Arredondo F.D."/>
            <person name="Baxter L."/>
            <person name="Bensasson D."/>
            <person name="Beynon J.L."/>
            <person name="Chapman J."/>
            <person name="Damasceno C.M."/>
            <person name="Dorrance A.E."/>
            <person name="Dou D."/>
            <person name="Dickerman A.W."/>
            <person name="Dubchak I.L."/>
            <person name="Garbelotto M."/>
            <person name="Gijzen M."/>
            <person name="Gordon S.G."/>
            <person name="Govers F."/>
            <person name="Grunwald N.J."/>
            <person name="Huang W."/>
            <person name="Ivors K.L."/>
            <person name="Jones R.W."/>
            <person name="Kamoun S."/>
            <person name="Krampis K."/>
            <person name="Lamour K.H."/>
            <person name="Lee M.K."/>
            <person name="McDonald W.H."/>
            <person name="Medina M."/>
            <person name="Meijer H.J."/>
            <person name="Nordberg E.K."/>
            <person name="Maclean D.J."/>
            <person name="Ospina-Giraldo M.D."/>
            <person name="Morris P.F."/>
            <person name="Phuntumart V."/>
            <person name="Putnam N.H."/>
            <person name="Rash S."/>
            <person name="Rose J.K."/>
            <person name="Sakihama Y."/>
            <person name="Salamov A.A."/>
            <person name="Savidor A."/>
            <person name="Scheuring C.F."/>
            <person name="Smith B.M."/>
            <person name="Sobral B.W."/>
            <person name="Terry A."/>
            <person name="Torto-Alalibo T.A."/>
            <person name="Win J."/>
            <person name="Xu Z."/>
            <person name="Zhang H."/>
            <person name="Grigoriev I.V."/>
            <person name="Rokhsar D.S."/>
            <person name="Boore J.L."/>
        </authorList>
    </citation>
    <scope>NUCLEOTIDE SEQUENCE [LARGE SCALE GENOMIC DNA]</scope>
    <source>
        <strain evidence="2 3">P6497</strain>
    </source>
</reference>
<dbReference type="GeneID" id="20653684"/>
<dbReference type="KEGG" id="psoj:PHYSODRAFT_468344"/>